<name>A0A6J7UC25_9ZZZZ</name>
<reference evidence="1" key="1">
    <citation type="submission" date="2020-05" db="EMBL/GenBank/DDBJ databases">
        <authorList>
            <person name="Chiriac C."/>
            <person name="Salcher M."/>
            <person name="Ghai R."/>
            <person name="Kavagutti S V."/>
        </authorList>
    </citation>
    <scope>NUCLEOTIDE SEQUENCE</scope>
</reference>
<gene>
    <name evidence="1" type="ORF">UFOPK4366_00514</name>
</gene>
<organism evidence="1">
    <name type="scientific">freshwater metagenome</name>
    <dbReference type="NCBI Taxonomy" id="449393"/>
    <lineage>
        <taxon>unclassified sequences</taxon>
        <taxon>metagenomes</taxon>
        <taxon>ecological metagenomes</taxon>
    </lineage>
</organism>
<sequence length="45" mass="4595">MDPRSETAITLIALFIPLAVKVVPSIGSSATSQAGPEPSPTFSPL</sequence>
<accession>A0A6J7UC25</accession>
<proteinExistence type="predicted"/>
<dbReference type="AlphaFoldDB" id="A0A6J7UC25"/>
<protein>
    <submittedName>
        <fullName evidence="1">Unannotated protein</fullName>
    </submittedName>
</protein>
<dbReference type="EMBL" id="CAFBQS010000078">
    <property type="protein sequence ID" value="CAB5063140.1"/>
    <property type="molecule type" value="Genomic_DNA"/>
</dbReference>
<evidence type="ECO:0000313" key="1">
    <source>
        <dbReference type="EMBL" id="CAB5063140.1"/>
    </source>
</evidence>